<dbReference type="Proteomes" id="UP000076503">
    <property type="component" value="Unassembled WGS sequence"/>
</dbReference>
<dbReference type="Gene3D" id="3.10.450.50">
    <property type="match status" value="1"/>
</dbReference>
<dbReference type="PATRIC" id="fig|1365251.3.peg.4712"/>
<evidence type="ECO:0008006" key="4">
    <source>
        <dbReference type="Google" id="ProtNLM"/>
    </source>
</evidence>
<sequence>MTRLLFIFISSILTFTTFTTSAKEFNTPQEAVGTYITGVTLGIGKNIEMAFQKTATIQYFDERGQYQIFGRDQFMQRIDTGNKWAAKVEITNLLITENVANATVEFTWGKEKQHGYVDYINLIFDGEQWQITSKVAQYISRQPNQ</sequence>
<dbReference type="OrthoDB" id="6292392at2"/>
<dbReference type="RefSeq" id="WP_063363865.1">
    <property type="nucleotide sequence ID" value="NZ_AUXZ01000127.1"/>
</dbReference>
<dbReference type="Pfam" id="PF12893">
    <property type="entry name" value="Lumazine_bd_2"/>
    <property type="match status" value="1"/>
</dbReference>
<keyword evidence="1" id="KW-0732">Signal</keyword>
<dbReference type="InterPro" id="IPR039437">
    <property type="entry name" value="FrzH/put_lumazine-bd"/>
</dbReference>
<evidence type="ECO:0000313" key="3">
    <source>
        <dbReference type="Proteomes" id="UP000076503"/>
    </source>
</evidence>
<proteinExistence type="predicted"/>
<dbReference type="AlphaFoldDB" id="A0A167ARG8"/>
<reference evidence="2 3" key="1">
    <citation type="submission" date="2013-07" db="EMBL/GenBank/DDBJ databases">
        <title>Comparative Genomic and Metabolomic Analysis of Twelve Strains of Pseudoalteromonas luteoviolacea.</title>
        <authorList>
            <person name="Vynne N.G."/>
            <person name="Mansson M."/>
            <person name="Gram L."/>
        </authorList>
    </citation>
    <scope>NUCLEOTIDE SEQUENCE [LARGE SCALE GENOMIC DNA]</scope>
    <source>
        <strain evidence="2 3">H33</strain>
    </source>
</reference>
<dbReference type="EMBL" id="AUXZ01000127">
    <property type="protein sequence ID" value="KZN45714.1"/>
    <property type="molecule type" value="Genomic_DNA"/>
</dbReference>
<protein>
    <recommendedName>
        <fullName evidence="4">Nuclear transport factor 2 family protein</fullName>
    </recommendedName>
</protein>
<dbReference type="InterPro" id="IPR032710">
    <property type="entry name" value="NTF2-like_dom_sf"/>
</dbReference>
<evidence type="ECO:0000313" key="2">
    <source>
        <dbReference type="EMBL" id="KZN45714.1"/>
    </source>
</evidence>
<comment type="caution">
    <text evidence="2">The sequence shown here is derived from an EMBL/GenBank/DDBJ whole genome shotgun (WGS) entry which is preliminary data.</text>
</comment>
<evidence type="ECO:0000256" key="1">
    <source>
        <dbReference type="SAM" id="SignalP"/>
    </source>
</evidence>
<gene>
    <name evidence="2" type="ORF">N476_25140</name>
</gene>
<organism evidence="2 3">
    <name type="scientific">Pseudoalteromonas luteoviolacea H33</name>
    <dbReference type="NCBI Taxonomy" id="1365251"/>
    <lineage>
        <taxon>Bacteria</taxon>
        <taxon>Pseudomonadati</taxon>
        <taxon>Pseudomonadota</taxon>
        <taxon>Gammaproteobacteria</taxon>
        <taxon>Alteromonadales</taxon>
        <taxon>Pseudoalteromonadaceae</taxon>
        <taxon>Pseudoalteromonas</taxon>
    </lineage>
</organism>
<dbReference type="SUPFAM" id="SSF54427">
    <property type="entry name" value="NTF2-like"/>
    <property type="match status" value="1"/>
</dbReference>
<feature type="signal peptide" evidence="1">
    <location>
        <begin position="1"/>
        <end position="22"/>
    </location>
</feature>
<feature type="chain" id="PRO_5007883800" description="Nuclear transport factor 2 family protein" evidence="1">
    <location>
        <begin position="23"/>
        <end position="145"/>
    </location>
</feature>
<accession>A0A167ARG8</accession>
<name>A0A167ARG8_9GAMM</name>